<gene>
    <name evidence="2" type="ORF">BCY91_16650</name>
</gene>
<name>A0A419S7S2_9SPHI</name>
<keyword evidence="1" id="KW-0732">Signal</keyword>
<dbReference type="AlphaFoldDB" id="A0A419S7S2"/>
<accession>A0A419S7S2</accession>
<feature type="signal peptide" evidence="1">
    <location>
        <begin position="1"/>
        <end position="20"/>
    </location>
</feature>
<protein>
    <recommendedName>
        <fullName evidence="4">Rhodanese domain-containing protein</fullName>
    </recommendedName>
</protein>
<evidence type="ECO:0000313" key="3">
    <source>
        <dbReference type="Proteomes" id="UP000283433"/>
    </source>
</evidence>
<dbReference type="InterPro" id="IPR036873">
    <property type="entry name" value="Rhodanese-like_dom_sf"/>
</dbReference>
<dbReference type="OrthoDB" id="760650at2"/>
<evidence type="ECO:0000313" key="2">
    <source>
        <dbReference type="EMBL" id="RKD17629.1"/>
    </source>
</evidence>
<feature type="chain" id="PRO_5019045476" description="Rhodanese domain-containing protein" evidence="1">
    <location>
        <begin position="21"/>
        <end position="144"/>
    </location>
</feature>
<dbReference type="SUPFAM" id="SSF52821">
    <property type="entry name" value="Rhodanese/Cell cycle control phosphatase"/>
    <property type="match status" value="1"/>
</dbReference>
<proteinExistence type="predicted"/>
<reference evidence="2 3" key="1">
    <citation type="submission" date="2016-07" db="EMBL/GenBank/DDBJ databases">
        <title>Genome of Pelobium manganitolerans.</title>
        <authorList>
            <person name="Wu S."/>
            <person name="Wang G."/>
        </authorList>
    </citation>
    <scope>NUCLEOTIDE SEQUENCE [LARGE SCALE GENOMIC DNA]</scope>
    <source>
        <strain evidence="2 3">YS-25</strain>
    </source>
</reference>
<keyword evidence="3" id="KW-1185">Reference proteome</keyword>
<organism evidence="2 3">
    <name type="scientific">Pelobium manganitolerans</name>
    <dbReference type="NCBI Taxonomy" id="1842495"/>
    <lineage>
        <taxon>Bacteria</taxon>
        <taxon>Pseudomonadati</taxon>
        <taxon>Bacteroidota</taxon>
        <taxon>Sphingobacteriia</taxon>
        <taxon>Sphingobacteriales</taxon>
        <taxon>Sphingobacteriaceae</taxon>
        <taxon>Pelobium</taxon>
    </lineage>
</organism>
<evidence type="ECO:0000256" key="1">
    <source>
        <dbReference type="SAM" id="SignalP"/>
    </source>
</evidence>
<evidence type="ECO:0008006" key="4">
    <source>
        <dbReference type="Google" id="ProtNLM"/>
    </source>
</evidence>
<dbReference type="EMBL" id="MBTA01000008">
    <property type="protein sequence ID" value="RKD17629.1"/>
    <property type="molecule type" value="Genomic_DNA"/>
</dbReference>
<dbReference type="Proteomes" id="UP000283433">
    <property type="component" value="Unassembled WGS sequence"/>
</dbReference>
<sequence length="144" mass="16088">MRYFIYLFAALLLSSTGLSAQQKQEPWKASQLVEANTLASRINNNKAANLLILSVGPDAIIKGSVDIGPTVEAENINKLKNYLKNVPKDKEVVIYCGCCPFDKCPNIRPAFAVLKDMSFKNAKLLNLPRNIKVDWLDKDYPTND</sequence>
<comment type="caution">
    <text evidence="2">The sequence shown here is derived from an EMBL/GenBank/DDBJ whole genome shotgun (WGS) entry which is preliminary data.</text>
</comment>